<accession>A0A6A3G4S0</accession>
<name>A0A6A3G4S0_9STRA</name>
<dbReference type="AlphaFoldDB" id="A0A6A3G4S0"/>
<feature type="compositionally biased region" description="Low complexity" evidence="1">
    <location>
        <begin position="1"/>
        <end position="22"/>
    </location>
</feature>
<feature type="non-terminal residue" evidence="2">
    <location>
        <position position="1"/>
    </location>
</feature>
<evidence type="ECO:0000313" key="2">
    <source>
        <dbReference type="EMBL" id="KAE8953445.1"/>
    </source>
</evidence>
<feature type="region of interest" description="Disordered" evidence="1">
    <location>
        <begin position="1"/>
        <end position="50"/>
    </location>
</feature>
<proteinExistence type="predicted"/>
<sequence>SDQMGVPVTTSPAPSTTSVTTTEELEDEDEQQQSAPIAAPAPAVPPPRVRGQAAVIAPSTCDKTRNRVSVAEQKEIEAALDKRYEHRALVRISFVMPTLVPRVATTQQALAYREIISAHVLENKRNPSGTRALRLPP</sequence>
<evidence type="ECO:0000313" key="3">
    <source>
        <dbReference type="Proteomes" id="UP000435112"/>
    </source>
</evidence>
<organism evidence="2 3">
    <name type="scientific">Phytophthora rubi</name>
    <dbReference type="NCBI Taxonomy" id="129364"/>
    <lineage>
        <taxon>Eukaryota</taxon>
        <taxon>Sar</taxon>
        <taxon>Stramenopiles</taxon>
        <taxon>Oomycota</taxon>
        <taxon>Peronosporomycetes</taxon>
        <taxon>Peronosporales</taxon>
        <taxon>Peronosporaceae</taxon>
        <taxon>Phytophthora</taxon>
    </lineage>
</organism>
<dbReference type="Proteomes" id="UP000435112">
    <property type="component" value="Unassembled WGS sequence"/>
</dbReference>
<feature type="compositionally biased region" description="Low complexity" evidence="1">
    <location>
        <begin position="32"/>
        <end position="41"/>
    </location>
</feature>
<reference evidence="2 3" key="1">
    <citation type="submission" date="2018-09" db="EMBL/GenBank/DDBJ databases">
        <title>Genomic investigation of the strawberry pathogen Phytophthora fragariae indicates pathogenicity is determined by transcriptional variation in three key races.</title>
        <authorList>
            <person name="Adams T.M."/>
            <person name="Armitage A.D."/>
            <person name="Sobczyk M.K."/>
            <person name="Bates H.J."/>
            <person name="Dunwell J.M."/>
            <person name="Nellist C.F."/>
            <person name="Harrison R.J."/>
        </authorList>
    </citation>
    <scope>NUCLEOTIDE SEQUENCE [LARGE SCALE GENOMIC DNA]</scope>
    <source>
        <strain evidence="2 3">SCRP324</strain>
    </source>
</reference>
<gene>
    <name evidence="2" type="ORF">PR002_g32381</name>
</gene>
<protein>
    <submittedName>
        <fullName evidence="2">Uncharacterized protein</fullName>
    </submittedName>
</protein>
<evidence type="ECO:0000256" key="1">
    <source>
        <dbReference type="SAM" id="MobiDB-lite"/>
    </source>
</evidence>
<comment type="caution">
    <text evidence="2">The sequence shown here is derived from an EMBL/GenBank/DDBJ whole genome shotgun (WGS) entry which is preliminary data.</text>
</comment>
<dbReference type="EMBL" id="QXFU01010583">
    <property type="protein sequence ID" value="KAE8953445.1"/>
    <property type="molecule type" value="Genomic_DNA"/>
</dbReference>